<dbReference type="GO" id="GO:0016646">
    <property type="term" value="F:oxidoreductase activity, acting on the CH-NH group of donors, NAD or NADP as acceptor"/>
    <property type="evidence" value="ECO:0007669"/>
    <property type="project" value="TreeGrafter"/>
</dbReference>
<dbReference type="PANTHER" id="PTHR43355">
    <property type="entry name" value="FLAVIN REDUCTASE (NADPH)"/>
    <property type="match status" value="1"/>
</dbReference>
<dbReference type="PANTHER" id="PTHR43355:SF2">
    <property type="entry name" value="FLAVIN REDUCTASE (NADPH)"/>
    <property type="match status" value="1"/>
</dbReference>
<dbReference type="STRING" id="1182571.QR90_01155"/>
<evidence type="ECO:0000259" key="1">
    <source>
        <dbReference type="Pfam" id="PF13460"/>
    </source>
</evidence>
<sequence>MNIAILGGTGRTGRELLRRALQGGHEVKALVRSLEDREPQQRLTLLRGDARNADTVTQLVAGADAVVSALSTDQTTTLTEAMTALIAGMKTHGISRIVTIGTAGILESRTEPGKLRYQSSESQRTQTFAAEEHRRAYELLRGSSLDWTVVCPTYLPEGEAVGGYRTERDYLPVGGRQISTGDTAAFAYDELLTGEHVGYRVGIAY</sequence>
<dbReference type="InterPro" id="IPR051606">
    <property type="entry name" value="Polyketide_Oxido-like"/>
</dbReference>
<dbReference type="SUPFAM" id="SSF51735">
    <property type="entry name" value="NAD(P)-binding Rossmann-fold domains"/>
    <property type="match status" value="1"/>
</dbReference>
<gene>
    <name evidence="2" type="ORF">QR90_01155</name>
</gene>
<dbReference type="HOGENOM" id="CLU_025711_4_5_0"/>
<dbReference type="CDD" id="cd05244">
    <property type="entry name" value="BVR-B_like_SDR_a"/>
    <property type="match status" value="1"/>
</dbReference>
<dbReference type="Pfam" id="PF13460">
    <property type="entry name" value="NAD_binding_10"/>
    <property type="match status" value="1"/>
</dbReference>
<dbReference type="EMBL" id="CP010028">
    <property type="protein sequence ID" value="AIZ44029.1"/>
    <property type="molecule type" value="Genomic_DNA"/>
</dbReference>
<dbReference type="Proteomes" id="UP000030634">
    <property type="component" value="Chromosome"/>
</dbReference>
<evidence type="ECO:0000313" key="2">
    <source>
        <dbReference type="EMBL" id="AIZ44029.1"/>
    </source>
</evidence>
<feature type="domain" description="NAD(P)-binding" evidence="1">
    <location>
        <begin position="7"/>
        <end position="191"/>
    </location>
</feature>
<accession>A0A0A7KFM3</accession>
<organism evidence="2 3">
    <name type="scientific">Deinococcus radiopugnans</name>
    <dbReference type="NCBI Taxonomy" id="57497"/>
    <lineage>
        <taxon>Bacteria</taxon>
        <taxon>Thermotogati</taxon>
        <taxon>Deinococcota</taxon>
        <taxon>Deinococci</taxon>
        <taxon>Deinococcales</taxon>
        <taxon>Deinococcaceae</taxon>
        <taxon>Deinococcus</taxon>
    </lineage>
</organism>
<evidence type="ECO:0000313" key="3">
    <source>
        <dbReference type="Proteomes" id="UP000030634"/>
    </source>
</evidence>
<reference evidence="3" key="1">
    <citation type="submission" date="2014-11" db="EMBL/GenBank/DDBJ databases">
        <title>Hymenobacter sp. DG25B genome submission.</title>
        <authorList>
            <person name="Jung H.-Y."/>
            <person name="Kim M.K."/>
            <person name="Srinivasan S."/>
            <person name="Lim S."/>
        </authorList>
    </citation>
    <scope>NUCLEOTIDE SEQUENCE [LARGE SCALE GENOMIC DNA]</scope>
    <source>
        <strain evidence="3">DY59</strain>
    </source>
</reference>
<dbReference type="RefSeq" id="WP_039681663.1">
    <property type="nucleotide sequence ID" value="NZ_CP010028.1"/>
</dbReference>
<proteinExistence type="predicted"/>
<dbReference type="KEGG" id="dsw:QR90_01155"/>
<dbReference type="AlphaFoldDB" id="A0A0A7KFM3"/>
<name>A0A0A7KFM3_9DEIO</name>
<dbReference type="InterPro" id="IPR016040">
    <property type="entry name" value="NAD(P)-bd_dom"/>
</dbReference>
<protein>
    <recommendedName>
        <fullName evidence="1">NAD(P)-binding domain-containing protein</fullName>
    </recommendedName>
</protein>
<dbReference type="Gene3D" id="3.40.50.720">
    <property type="entry name" value="NAD(P)-binding Rossmann-like Domain"/>
    <property type="match status" value="1"/>
</dbReference>
<dbReference type="InterPro" id="IPR036291">
    <property type="entry name" value="NAD(P)-bd_dom_sf"/>
</dbReference>